<reference evidence="2 3" key="1">
    <citation type="submission" date="2020-08" db="EMBL/GenBank/DDBJ databases">
        <title>Genomic Encyclopedia of Type Strains, Phase IV (KMG-IV): sequencing the most valuable type-strain genomes for metagenomic binning, comparative biology and taxonomic classification.</title>
        <authorList>
            <person name="Goeker M."/>
        </authorList>
    </citation>
    <scope>NUCLEOTIDE SEQUENCE [LARGE SCALE GENOMIC DNA]</scope>
    <source>
        <strain evidence="2 3">DSM 7051</strain>
    </source>
</reference>
<evidence type="ECO:0000313" key="2">
    <source>
        <dbReference type="EMBL" id="MBB6356511.1"/>
    </source>
</evidence>
<sequence length="429" mass="48015">MTRVTGRQAIQRLLRGLRRRWARSAASYRYGVAERAVVGAVSKRKPVVRLLLVSDGAEYTSEQQFAPLIRHQRALRRELGIVFRMISQEAALARPGAFFLDYDVVGLKLSFRSKPGDVEKALAHLRKVVDRTTTKLVYFDGDDDQSMQWPNVCEAVDLYVKKHGFADISAYRKAYRATANETKINNLTDYVARLAGDDVPDQTVTSVPVGDECLGKLHVGWNIALDDKIEQLVARPGEAGAQVRSIDILCRAHVPPEAWIAPMRSSAIEAVTRLSSRFNVLAPRSRVSQEEYNLELTRSRICVSPIGYGELCWRDFEAILSGCLLVKPSMDHITTKPNIFVPHSTYIPVNWDYSDLEEKCAFYLENEAERAALASRARSTLLNGLTEEWFLREFSELMARLIPSETSAVRREKAPASAGLSVTFPPAAG</sequence>
<dbReference type="Proteomes" id="UP000536262">
    <property type="component" value="Unassembled WGS sequence"/>
</dbReference>
<feature type="domain" description="Spore protein YkvP/CgeB glycosyl transferase-like" evidence="1">
    <location>
        <begin position="268"/>
        <end position="387"/>
    </location>
</feature>
<dbReference type="AlphaFoldDB" id="A0A7X0FB75"/>
<protein>
    <recommendedName>
        <fullName evidence="1">Spore protein YkvP/CgeB glycosyl transferase-like domain-containing protein</fullName>
    </recommendedName>
</protein>
<dbReference type="InterPro" id="IPR055259">
    <property type="entry name" value="YkvP/CgeB_Glyco_trans-like"/>
</dbReference>
<evidence type="ECO:0000259" key="1">
    <source>
        <dbReference type="Pfam" id="PF13524"/>
    </source>
</evidence>
<accession>A0A7X0FB75</accession>
<dbReference type="Pfam" id="PF13524">
    <property type="entry name" value="Glyco_trans_1_2"/>
    <property type="match status" value="1"/>
</dbReference>
<dbReference type="EMBL" id="JACHOU010000014">
    <property type="protein sequence ID" value="MBB6356511.1"/>
    <property type="molecule type" value="Genomic_DNA"/>
</dbReference>
<name>A0A7X0FB75_9HYPH</name>
<keyword evidence="3" id="KW-1185">Reference proteome</keyword>
<proteinExistence type="predicted"/>
<dbReference type="RefSeq" id="WP_184700955.1">
    <property type="nucleotide sequence ID" value="NZ_BAABEG010000002.1"/>
</dbReference>
<comment type="caution">
    <text evidence="2">The sequence shown here is derived from an EMBL/GenBank/DDBJ whole genome shotgun (WGS) entry which is preliminary data.</text>
</comment>
<organism evidence="2 3">
    <name type="scientific">Aminobacter aganoensis</name>
    <dbReference type="NCBI Taxonomy" id="83264"/>
    <lineage>
        <taxon>Bacteria</taxon>
        <taxon>Pseudomonadati</taxon>
        <taxon>Pseudomonadota</taxon>
        <taxon>Alphaproteobacteria</taxon>
        <taxon>Hyphomicrobiales</taxon>
        <taxon>Phyllobacteriaceae</taxon>
        <taxon>Aminobacter</taxon>
    </lineage>
</organism>
<evidence type="ECO:0000313" key="3">
    <source>
        <dbReference type="Proteomes" id="UP000536262"/>
    </source>
</evidence>
<gene>
    <name evidence="2" type="ORF">GGR00_004323</name>
</gene>